<dbReference type="Proteomes" id="UP000334340">
    <property type="component" value="Unassembled WGS sequence"/>
</dbReference>
<reference evidence="1 2" key="1">
    <citation type="submission" date="2019-07" db="EMBL/GenBank/DDBJ databases">
        <authorList>
            <person name="Cremers G."/>
        </authorList>
    </citation>
    <scope>NUCLEOTIDE SEQUENCE [LARGE SCALE GENOMIC DNA]</scope>
</reference>
<name>A0A564ZKK0_9BACT</name>
<organism evidence="1 2">
    <name type="scientific">Candidatus Methylomirabilis lanthanidiphila</name>
    <dbReference type="NCBI Taxonomy" id="2211376"/>
    <lineage>
        <taxon>Bacteria</taxon>
        <taxon>Candidatus Methylomirabilota</taxon>
        <taxon>Candidatus Methylomirabilia</taxon>
        <taxon>Candidatus Methylomirabilales</taxon>
        <taxon>Candidatus Methylomirabilaceae</taxon>
        <taxon>Candidatus Methylomirabilis</taxon>
    </lineage>
</organism>
<evidence type="ECO:0000313" key="2">
    <source>
        <dbReference type="Proteomes" id="UP000334340"/>
    </source>
</evidence>
<protein>
    <submittedName>
        <fullName evidence="1">Uncharacterized protein</fullName>
    </submittedName>
</protein>
<sequence length="41" mass="4510">MCPLYQSFVVIGGDPGKSQRFLLCLDGGCSTMFQARVERKA</sequence>
<dbReference type="EMBL" id="CABIKM010000023">
    <property type="protein sequence ID" value="VUZ85172.1"/>
    <property type="molecule type" value="Genomic_DNA"/>
</dbReference>
<dbReference type="AlphaFoldDB" id="A0A564ZKK0"/>
<evidence type="ECO:0000313" key="1">
    <source>
        <dbReference type="EMBL" id="VUZ85172.1"/>
    </source>
</evidence>
<gene>
    <name evidence="1" type="ORF">MELA_01548</name>
</gene>
<keyword evidence="2" id="KW-1185">Reference proteome</keyword>
<proteinExistence type="predicted"/>
<accession>A0A564ZKK0</accession>